<organism evidence="4 5">
    <name type="scientific">Phytophthora megakarya</name>
    <dbReference type="NCBI Taxonomy" id="4795"/>
    <lineage>
        <taxon>Eukaryota</taxon>
        <taxon>Sar</taxon>
        <taxon>Stramenopiles</taxon>
        <taxon>Oomycota</taxon>
        <taxon>Peronosporomycetes</taxon>
        <taxon>Peronosporales</taxon>
        <taxon>Peronosporaceae</taxon>
        <taxon>Phytophthora</taxon>
    </lineage>
</organism>
<keyword evidence="1" id="KW-0378">Hydrolase</keyword>
<dbReference type="InterPro" id="IPR051320">
    <property type="entry name" value="Viral_Replic_Matur_Polypro"/>
</dbReference>
<proteinExistence type="predicted"/>
<evidence type="ECO:0000313" key="5">
    <source>
        <dbReference type="Proteomes" id="UP000198211"/>
    </source>
</evidence>
<sequence length="538" mass="59837">MSVYAYERSRDEVSRCTATLNDNTCESKMVRTALERTPRVSAIRATDEYERETPLSAIDLQPGERRGFWKHYAPDKSYKQAKIHGKLNNRKVVLLLDTGAEMSILDTTFAREVGCQIDTSVTEECVGIRDETHFTVGKTRVKVTLAGNMVYYMDLVGQNAIFGMNFMVPAGVRIDTADGTACLPDEVRIQMIGRRPLYGSRMRSVTIPSLIRVTAGQTYDVPLRPEKGVPRLWVTPGATWVTSLIKAPIGRRMYLCVTNIGEKSTVLDAHTTIGWWTPRAFGFVQPGSRKYDEWQNLAYGATSDVDDEAIFQETSGPMTERREYVDPLAILDRSKKSGNPQGEHPGRKVAAISTVLREDNTESTDAVKTRDALSPKLEHGTRLGTEHEHGPDSDAEPKHGPHLKMGSTEEPDPSFKEIPEYEYADEEVIFHEGSDLFAEDVEAEMAVLPEGNALPPAAKGVICDIDVGNARPVAQRVRKISSQFREKLADLIRGLLSARMIRASKSPWASPIVVIVKKNGVDIRLCVDYRLVNGLTQL</sequence>
<dbReference type="InterPro" id="IPR001995">
    <property type="entry name" value="Peptidase_A2_cat"/>
</dbReference>
<dbReference type="PANTHER" id="PTHR33064:SF37">
    <property type="entry name" value="RIBONUCLEASE H"/>
    <property type="match status" value="1"/>
</dbReference>
<dbReference type="OrthoDB" id="126002at2759"/>
<dbReference type="GO" id="GO:0006508">
    <property type="term" value="P:proteolysis"/>
    <property type="evidence" value="ECO:0007669"/>
    <property type="project" value="UniProtKB-KW"/>
</dbReference>
<dbReference type="EMBL" id="NBNE01014012">
    <property type="protein sequence ID" value="OWY94664.1"/>
    <property type="molecule type" value="Genomic_DNA"/>
</dbReference>
<evidence type="ECO:0000256" key="2">
    <source>
        <dbReference type="SAM" id="MobiDB-lite"/>
    </source>
</evidence>
<dbReference type="PANTHER" id="PTHR33064">
    <property type="entry name" value="POL PROTEIN"/>
    <property type="match status" value="1"/>
</dbReference>
<gene>
    <name evidence="4" type="ORF">PHMEG_00035543</name>
</gene>
<comment type="caution">
    <text evidence="4">The sequence shown here is derived from an EMBL/GenBank/DDBJ whole genome shotgun (WGS) entry which is preliminary data.</text>
</comment>
<feature type="non-terminal residue" evidence="4">
    <location>
        <position position="538"/>
    </location>
</feature>
<keyword evidence="4" id="KW-0645">Protease</keyword>
<protein>
    <submittedName>
        <fullName evidence="4">Eukaryotic/viral aspartic protease</fullName>
    </submittedName>
</protein>
<reference evidence="5" key="1">
    <citation type="submission" date="2017-03" db="EMBL/GenBank/DDBJ databases">
        <title>Phytopthora megakarya and P. palmivora, two closely related causual agents of cacao black pod achieved similar genome size and gene model numbers by different mechanisms.</title>
        <authorList>
            <person name="Ali S."/>
            <person name="Shao J."/>
            <person name="Larry D.J."/>
            <person name="Kronmiller B."/>
            <person name="Shen D."/>
            <person name="Strem M.D."/>
            <person name="Melnick R.L."/>
            <person name="Guiltinan M.J."/>
            <person name="Tyler B.M."/>
            <person name="Meinhardt L.W."/>
            <person name="Bailey B.A."/>
        </authorList>
    </citation>
    <scope>NUCLEOTIDE SEQUENCE [LARGE SCALE GENOMIC DNA]</scope>
    <source>
        <strain evidence="5">zdho120</strain>
    </source>
</reference>
<evidence type="ECO:0000256" key="1">
    <source>
        <dbReference type="ARBA" id="ARBA00022801"/>
    </source>
</evidence>
<dbReference type="InterPro" id="IPR043502">
    <property type="entry name" value="DNA/RNA_pol_sf"/>
</dbReference>
<dbReference type="SUPFAM" id="SSF56672">
    <property type="entry name" value="DNA/RNA polymerases"/>
    <property type="match status" value="1"/>
</dbReference>
<dbReference type="Proteomes" id="UP000198211">
    <property type="component" value="Unassembled WGS sequence"/>
</dbReference>
<accession>A0A225UNH3</accession>
<feature type="domain" description="Peptidase A2" evidence="3">
    <location>
        <begin position="92"/>
        <end position="105"/>
    </location>
</feature>
<evidence type="ECO:0000259" key="3">
    <source>
        <dbReference type="PROSITE" id="PS50175"/>
    </source>
</evidence>
<dbReference type="SUPFAM" id="SSF50630">
    <property type="entry name" value="Acid proteases"/>
    <property type="match status" value="1"/>
</dbReference>
<evidence type="ECO:0000313" key="4">
    <source>
        <dbReference type="EMBL" id="OWY94664.1"/>
    </source>
</evidence>
<dbReference type="GO" id="GO:0004190">
    <property type="term" value="F:aspartic-type endopeptidase activity"/>
    <property type="evidence" value="ECO:0007669"/>
    <property type="project" value="InterPro"/>
</dbReference>
<dbReference type="PROSITE" id="PS00141">
    <property type="entry name" value="ASP_PROTEASE"/>
    <property type="match status" value="1"/>
</dbReference>
<feature type="region of interest" description="Disordered" evidence="2">
    <location>
        <begin position="358"/>
        <end position="415"/>
    </location>
</feature>
<keyword evidence="5" id="KW-1185">Reference proteome</keyword>
<dbReference type="Gene3D" id="3.10.10.10">
    <property type="entry name" value="HIV Type 1 Reverse Transcriptase, subunit A, domain 1"/>
    <property type="match status" value="1"/>
</dbReference>
<dbReference type="InterPro" id="IPR021109">
    <property type="entry name" value="Peptidase_aspartic_dom_sf"/>
</dbReference>
<name>A0A225UNH3_9STRA</name>
<dbReference type="CDD" id="cd00303">
    <property type="entry name" value="retropepsin_like"/>
    <property type="match status" value="1"/>
</dbReference>
<dbReference type="Gene3D" id="2.40.70.10">
    <property type="entry name" value="Acid Proteases"/>
    <property type="match status" value="1"/>
</dbReference>
<dbReference type="AlphaFoldDB" id="A0A225UNH3"/>
<dbReference type="PROSITE" id="PS50175">
    <property type="entry name" value="ASP_PROT_RETROV"/>
    <property type="match status" value="1"/>
</dbReference>
<dbReference type="InterPro" id="IPR001969">
    <property type="entry name" value="Aspartic_peptidase_AS"/>
</dbReference>
<feature type="compositionally biased region" description="Basic and acidic residues" evidence="2">
    <location>
        <begin position="358"/>
        <end position="399"/>
    </location>
</feature>